<dbReference type="AlphaFoldDB" id="A0A9P6EAT5"/>
<protein>
    <submittedName>
        <fullName evidence="3">Uncharacterized protein</fullName>
    </submittedName>
</protein>
<keyword evidence="2" id="KW-0732">Signal</keyword>
<comment type="caution">
    <text evidence="3">The sequence shown here is derived from an EMBL/GenBank/DDBJ whole genome shotgun (WGS) entry which is preliminary data.</text>
</comment>
<gene>
    <name evidence="3" type="ORF">CPB83DRAFT_859220</name>
</gene>
<evidence type="ECO:0000313" key="3">
    <source>
        <dbReference type="EMBL" id="KAF9525567.1"/>
    </source>
</evidence>
<accession>A0A9P6EAT5</accession>
<keyword evidence="4" id="KW-1185">Reference proteome</keyword>
<dbReference type="Proteomes" id="UP000807306">
    <property type="component" value="Unassembled WGS sequence"/>
</dbReference>
<sequence>MSLTRFLAVLFALSVVGVVSSAYTGASSTLTRRFDELTGIEFHHAPKARSIYPGLSNAERLKRGLPLNPPRRRSPDAPSSPQTSQIPTRGRVQVFDVTSGSPLGYISKNPDGSQIAGLSSSVDDAMIFQYDSSAPGPYNFAMVNPTGAFTSWPLLGNIEGPSSTSASLAPGSYNYCFFAGTNATPAGSTPVAQGSSYTSNLPAETVVWNVAGSGDISIQWVNPDGSKPSTFVMYASGSNFISITGDVALYKAAFGSNRAQVSLKWVAA</sequence>
<dbReference type="EMBL" id="MU157882">
    <property type="protein sequence ID" value="KAF9525567.1"/>
    <property type="molecule type" value="Genomic_DNA"/>
</dbReference>
<reference evidence="3" key="1">
    <citation type="submission" date="2020-11" db="EMBL/GenBank/DDBJ databases">
        <authorList>
            <consortium name="DOE Joint Genome Institute"/>
            <person name="Ahrendt S."/>
            <person name="Riley R."/>
            <person name="Andreopoulos W."/>
            <person name="Labutti K."/>
            <person name="Pangilinan J."/>
            <person name="Ruiz-Duenas F.J."/>
            <person name="Barrasa J.M."/>
            <person name="Sanchez-Garcia M."/>
            <person name="Camarero S."/>
            <person name="Miyauchi S."/>
            <person name="Serrano A."/>
            <person name="Linde D."/>
            <person name="Babiker R."/>
            <person name="Drula E."/>
            <person name="Ayuso-Fernandez I."/>
            <person name="Pacheco R."/>
            <person name="Padilla G."/>
            <person name="Ferreira P."/>
            <person name="Barriuso J."/>
            <person name="Kellner H."/>
            <person name="Castanera R."/>
            <person name="Alfaro M."/>
            <person name="Ramirez L."/>
            <person name="Pisabarro A.G."/>
            <person name="Kuo A."/>
            <person name="Tritt A."/>
            <person name="Lipzen A."/>
            <person name="He G."/>
            <person name="Yan M."/>
            <person name="Ng V."/>
            <person name="Cullen D."/>
            <person name="Martin F."/>
            <person name="Rosso M.-N."/>
            <person name="Henrissat B."/>
            <person name="Hibbett D."/>
            <person name="Martinez A.T."/>
            <person name="Grigoriev I.V."/>
        </authorList>
    </citation>
    <scope>NUCLEOTIDE SEQUENCE</scope>
    <source>
        <strain evidence="3">CBS 506.95</strain>
    </source>
</reference>
<evidence type="ECO:0000256" key="1">
    <source>
        <dbReference type="SAM" id="MobiDB-lite"/>
    </source>
</evidence>
<organism evidence="3 4">
    <name type="scientific">Crepidotus variabilis</name>
    <dbReference type="NCBI Taxonomy" id="179855"/>
    <lineage>
        <taxon>Eukaryota</taxon>
        <taxon>Fungi</taxon>
        <taxon>Dikarya</taxon>
        <taxon>Basidiomycota</taxon>
        <taxon>Agaricomycotina</taxon>
        <taxon>Agaricomycetes</taxon>
        <taxon>Agaricomycetidae</taxon>
        <taxon>Agaricales</taxon>
        <taxon>Agaricineae</taxon>
        <taxon>Crepidotaceae</taxon>
        <taxon>Crepidotus</taxon>
    </lineage>
</organism>
<feature type="chain" id="PRO_5040165485" evidence="2">
    <location>
        <begin position="22"/>
        <end position="268"/>
    </location>
</feature>
<evidence type="ECO:0000256" key="2">
    <source>
        <dbReference type="SAM" id="SignalP"/>
    </source>
</evidence>
<proteinExistence type="predicted"/>
<dbReference type="OrthoDB" id="4584900at2759"/>
<feature type="signal peptide" evidence="2">
    <location>
        <begin position="1"/>
        <end position="21"/>
    </location>
</feature>
<name>A0A9P6EAT5_9AGAR</name>
<evidence type="ECO:0000313" key="4">
    <source>
        <dbReference type="Proteomes" id="UP000807306"/>
    </source>
</evidence>
<feature type="region of interest" description="Disordered" evidence="1">
    <location>
        <begin position="62"/>
        <end position="92"/>
    </location>
</feature>